<name>A0A4Y4DY26_GLUUR</name>
<organism evidence="2 3">
    <name type="scientific">Glutamicibacter uratoxydans</name>
    <name type="common">Arthrobacter uratoxydans</name>
    <dbReference type="NCBI Taxonomy" id="43667"/>
    <lineage>
        <taxon>Bacteria</taxon>
        <taxon>Bacillati</taxon>
        <taxon>Actinomycetota</taxon>
        <taxon>Actinomycetes</taxon>
        <taxon>Micrococcales</taxon>
        <taxon>Micrococcaceae</taxon>
        <taxon>Glutamicibacter</taxon>
    </lineage>
</organism>
<dbReference type="AlphaFoldDB" id="A0A4Y4DY26"/>
<reference evidence="2 3" key="1">
    <citation type="submission" date="2019-06" db="EMBL/GenBank/DDBJ databases">
        <title>Whole genome shotgun sequence of Glutamicibacter uratoxydans NBRC 15515.</title>
        <authorList>
            <person name="Hosoyama A."/>
            <person name="Uohara A."/>
            <person name="Ohji S."/>
            <person name="Ichikawa N."/>
        </authorList>
    </citation>
    <scope>NUCLEOTIDE SEQUENCE [LARGE SCALE GENOMIC DNA]</scope>
    <source>
        <strain evidence="2 3">NBRC 15515</strain>
    </source>
</reference>
<dbReference type="Proteomes" id="UP000316612">
    <property type="component" value="Unassembled WGS sequence"/>
</dbReference>
<sequence length="208" mass="21059">MNQRHRNFLPVTGGLILAAAALLLAGCGGAESEAKPEAAAQVRDLSNGGSCTDGEDIIIAANEATPVIEGACGSVKITGSGVRGNIAQADSVEITGSQVTLLGTQWGNAQITGEDVTLNVDELEKLDSQAKGTHLTGKNAGEVVLGADGAGVNADVVKVLKIDGSNATVLLDEISEVFEVHGNGNTINWSSGLEAPSVDTGTGNTYTF</sequence>
<dbReference type="OrthoDB" id="3429883at2"/>
<evidence type="ECO:0000256" key="1">
    <source>
        <dbReference type="SAM" id="SignalP"/>
    </source>
</evidence>
<protein>
    <recommendedName>
        <fullName evidence="4">Lipoprotein</fullName>
    </recommendedName>
</protein>
<evidence type="ECO:0008006" key="4">
    <source>
        <dbReference type="Google" id="ProtNLM"/>
    </source>
</evidence>
<feature type="chain" id="PRO_5021490174" description="Lipoprotein" evidence="1">
    <location>
        <begin position="31"/>
        <end position="208"/>
    </location>
</feature>
<dbReference type="EMBL" id="BJNY01000017">
    <property type="protein sequence ID" value="GED07271.1"/>
    <property type="molecule type" value="Genomic_DNA"/>
</dbReference>
<keyword evidence="3" id="KW-1185">Reference proteome</keyword>
<accession>A0A4Y4DY26</accession>
<gene>
    <name evidence="2" type="ORF">AUR04nite_28030</name>
</gene>
<evidence type="ECO:0000313" key="2">
    <source>
        <dbReference type="EMBL" id="GED07271.1"/>
    </source>
</evidence>
<dbReference type="RefSeq" id="WP_141366221.1">
    <property type="nucleotide sequence ID" value="NZ_BAAAJL010000003.1"/>
</dbReference>
<feature type="signal peptide" evidence="1">
    <location>
        <begin position="1"/>
        <end position="30"/>
    </location>
</feature>
<keyword evidence="1" id="KW-0732">Signal</keyword>
<dbReference type="PROSITE" id="PS51257">
    <property type="entry name" value="PROKAR_LIPOPROTEIN"/>
    <property type="match status" value="1"/>
</dbReference>
<evidence type="ECO:0000313" key="3">
    <source>
        <dbReference type="Proteomes" id="UP000316612"/>
    </source>
</evidence>
<comment type="caution">
    <text evidence="2">The sequence shown here is derived from an EMBL/GenBank/DDBJ whole genome shotgun (WGS) entry which is preliminary data.</text>
</comment>
<proteinExistence type="predicted"/>